<evidence type="ECO:0000313" key="5">
    <source>
        <dbReference type="Proteomes" id="UP000233080"/>
    </source>
</evidence>
<protein>
    <recommendedName>
        <fullName evidence="3">C2 domain-containing protein</fullName>
    </recommendedName>
</protein>
<proteinExistence type="predicted"/>
<evidence type="ECO:0000313" key="4">
    <source>
        <dbReference type="Ensembl" id="ENSCANP00000036085.1"/>
    </source>
</evidence>
<organism evidence="4 5">
    <name type="scientific">Colobus angolensis palliatus</name>
    <name type="common">Peters' Angolan colobus</name>
    <dbReference type="NCBI Taxonomy" id="336983"/>
    <lineage>
        <taxon>Eukaryota</taxon>
        <taxon>Metazoa</taxon>
        <taxon>Chordata</taxon>
        <taxon>Craniata</taxon>
        <taxon>Vertebrata</taxon>
        <taxon>Euteleostomi</taxon>
        <taxon>Mammalia</taxon>
        <taxon>Eutheria</taxon>
        <taxon>Euarchontoglires</taxon>
        <taxon>Primates</taxon>
        <taxon>Haplorrhini</taxon>
        <taxon>Catarrhini</taxon>
        <taxon>Cercopithecidae</taxon>
        <taxon>Colobinae</taxon>
        <taxon>Colobus</taxon>
    </lineage>
</organism>
<feature type="region of interest" description="Disordered" evidence="2">
    <location>
        <begin position="696"/>
        <end position="754"/>
    </location>
</feature>
<feature type="region of interest" description="Disordered" evidence="2">
    <location>
        <begin position="571"/>
        <end position="591"/>
    </location>
</feature>
<dbReference type="OMA" id="RDTEMNN"/>
<evidence type="ECO:0000256" key="1">
    <source>
        <dbReference type="SAM" id="Coils"/>
    </source>
</evidence>
<dbReference type="SUPFAM" id="SSF49562">
    <property type="entry name" value="C2 domain (Calcium/lipid-binding domain, CaLB)"/>
    <property type="match status" value="1"/>
</dbReference>
<reference evidence="4" key="2">
    <citation type="submission" date="2025-09" db="UniProtKB">
        <authorList>
            <consortium name="Ensembl"/>
        </authorList>
    </citation>
    <scope>IDENTIFICATION</scope>
</reference>
<dbReference type="PROSITE" id="PS50004">
    <property type="entry name" value="C2"/>
    <property type="match status" value="1"/>
</dbReference>
<dbReference type="STRING" id="336983.ENSCANP00000036085"/>
<keyword evidence="5" id="KW-1185">Reference proteome</keyword>
<dbReference type="InterPro" id="IPR000008">
    <property type="entry name" value="C2_dom"/>
</dbReference>
<name>A0A2K5K4U5_COLAP</name>
<reference evidence="4" key="1">
    <citation type="submission" date="2025-08" db="UniProtKB">
        <authorList>
            <consortium name="Ensembl"/>
        </authorList>
    </citation>
    <scope>IDENTIFICATION</scope>
</reference>
<keyword evidence="1" id="KW-0175">Coiled coil</keyword>
<feature type="coiled-coil region" evidence="1">
    <location>
        <begin position="431"/>
        <end position="458"/>
    </location>
</feature>
<dbReference type="PANTHER" id="PTHR21623">
    <property type="entry name" value="SPERIOLIN-BINDING FACTOR"/>
    <property type="match status" value="1"/>
</dbReference>
<evidence type="ECO:0000256" key="2">
    <source>
        <dbReference type="SAM" id="MobiDB-lite"/>
    </source>
</evidence>
<feature type="compositionally biased region" description="Polar residues" evidence="2">
    <location>
        <begin position="399"/>
        <end position="412"/>
    </location>
</feature>
<dbReference type="Proteomes" id="UP000233080">
    <property type="component" value="Unassembled WGS sequence"/>
</dbReference>
<dbReference type="GO" id="GO:0005777">
    <property type="term" value="C:peroxisome"/>
    <property type="evidence" value="ECO:0007669"/>
    <property type="project" value="TreeGrafter"/>
</dbReference>
<feature type="coiled-coil region" evidence="1">
    <location>
        <begin position="491"/>
        <end position="518"/>
    </location>
</feature>
<dbReference type="Ensembl" id="ENSCANT00000059331.1">
    <property type="protein sequence ID" value="ENSCANP00000036085.1"/>
    <property type="gene ID" value="ENSCANG00000041735.1"/>
</dbReference>
<dbReference type="PANTHER" id="PTHR21623:SF2">
    <property type="entry name" value="COILED-COIL DOMAIN-CONTAINING PROTEIN 33"/>
    <property type="match status" value="1"/>
</dbReference>
<dbReference type="CDD" id="cd00030">
    <property type="entry name" value="C2"/>
    <property type="match status" value="1"/>
</dbReference>
<dbReference type="InterPro" id="IPR035892">
    <property type="entry name" value="C2_domain_sf"/>
</dbReference>
<dbReference type="InterPro" id="IPR039889">
    <property type="entry name" value="CCD33"/>
</dbReference>
<feature type="region of interest" description="Disordered" evidence="2">
    <location>
        <begin position="1"/>
        <end position="35"/>
    </location>
</feature>
<dbReference type="AlphaFoldDB" id="A0A2K5K4U5"/>
<feature type="coiled-coil region" evidence="1">
    <location>
        <begin position="654"/>
        <end position="681"/>
    </location>
</feature>
<feature type="compositionally biased region" description="Polar residues" evidence="2">
    <location>
        <begin position="703"/>
        <end position="726"/>
    </location>
</feature>
<dbReference type="Pfam" id="PF00168">
    <property type="entry name" value="C2"/>
    <property type="match status" value="1"/>
</dbReference>
<feature type="region of interest" description="Disordered" evidence="2">
    <location>
        <begin position="397"/>
        <end position="426"/>
    </location>
</feature>
<feature type="compositionally biased region" description="Polar residues" evidence="2">
    <location>
        <begin position="733"/>
        <end position="754"/>
    </location>
</feature>
<dbReference type="SMART" id="SM00239">
    <property type="entry name" value="C2"/>
    <property type="match status" value="1"/>
</dbReference>
<dbReference type="Gene3D" id="2.60.40.150">
    <property type="entry name" value="C2 domain"/>
    <property type="match status" value="1"/>
</dbReference>
<evidence type="ECO:0000259" key="3">
    <source>
        <dbReference type="PROSITE" id="PS50004"/>
    </source>
</evidence>
<feature type="domain" description="C2" evidence="3">
    <location>
        <begin position="11"/>
        <end position="149"/>
    </location>
</feature>
<accession>A0A2K5K4U5</accession>
<sequence length="754" mass="84500">MGLKNKKNTEDPEEPLVASQSTEPEIGHLSPSNKETITVTLHGATNLPTCKDGSEPWPYVVVKSTSEEKNNQSSKAVTSVTSEHTRAPIWGDTVNVEIQAEDAGEDVILKVVDNRKKQELLSYKIPIKYLRVLHPYHFELVKPTQSGKADEATAKTQLYATVVRKSSCIPHYIGCNHTALEIFLRGVNEPLANNPNPMVVIARVVPNYKEFKVSQANRDLASVGLPITPLSFPIPSVMNFDEPCISQNGCPQLSKPGGPPEQPLWNQSFLFQARNGATNFSEDTALVLEYYSSTSMKGSQPWTLDQPLGISVLPLKSCLYQKMLTGKGLDGLHVERLPVMDTTLKTINGEAPTVDLSFQLLSSERPENFLTPNNSKALPTLDPKILDEKLGTIRESWSKDTVSSTMDLSTSMPRAAEEEPLVPETSRDTEMNNYRRAMQKMAEDILSLQRQASILEGENRILRSRLAQQGEEEEQGKASEAQNMVSMKQKLLLSELDMKKLRDRVQHLQNELIRKNDREKELLLLYQAQQPQAALLKQYQGKLQKMKALEETVQHQEKVIEKMERVLEDRLQDRSKLPPPNRQQGKPYTGFPVLSASGLPLGSTGENLPVELYSVLLAENVKLRVELDKNRHQPAPIILQQQALPDLLPGTSEKFNLLAKLERAQSRILSLESQLEDSARRWGREKQDLAMRLQEQEKGFRHPSNSIIIEQPTAVTHSTDLKQPSNLEPLLPSSDTKLNKPSNPQEETANSQQT</sequence>